<name>A0A812NSP5_9DINO</name>
<sequence length="329" mass="35392">MSCGDHDAAPIEWAPPAWFELDEGAPSTSRRARCTSSEPSFSTLKATNGPRGVTTSPCSSVPPQCWSAMSAKGLNAGKRTLRTAKWVTSPASPSCPLLFPLSNPLPSWPCMQEQMKSNMSGANHPQSELVSDEKEPQPVGNTSEDLLARLQQAEQSLAEKDQRIEALEACTTQLAERLALAEGLRKTKDPFKDPSTPTSTRSTSDSTAWSRDLSALRRNCTQESLGSDGSSATYAPQTPPVTVAAAKSTRKSPKSSDRPGIRTGGMKVPAGEYATEADVDSVCRRCEQLLKSVTAAVEINERLAIRRKQQKCSQSMRFSKGSKQSTASV</sequence>
<evidence type="ECO:0000256" key="2">
    <source>
        <dbReference type="SAM" id="MobiDB-lite"/>
    </source>
</evidence>
<feature type="compositionally biased region" description="Polar residues" evidence="2">
    <location>
        <begin position="117"/>
        <end position="129"/>
    </location>
</feature>
<protein>
    <submittedName>
        <fullName evidence="3">Uncharacterized protein</fullName>
    </submittedName>
</protein>
<dbReference type="Proteomes" id="UP000604046">
    <property type="component" value="Unassembled WGS sequence"/>
</dbReference>
<evidence type="ECO:0000256" key="1">
    <source>
        <dbReference type="SAM" id="Coils"/>
    </source>
</evidence>
<feature type="region of interest" description="Disordered" evidence="2">
    <location>
        <begin position="308"/>
        <end position="329"/>
    </location>
</feature>
<evidence type="ECO:0000313" key="3">
    <source>
        <dbReference type="EMBL" id="CAE7322179.1"/>
    </source>
</evidence>
<evidence type="ECO:0000313" key="4">
    <source>
        <dbReference type="Proteomes" id="UP000604046"/>
    </source>
</evidence>
<dbReference type="AlphaFoldDB" id="A0A812NSP5"/>
<organism evidence="3 4">
    <name type="scientific">Symbiodinium natans</name>
    <dbReference type="NCBI Taxonomy" id="878477"/>
    <lineage>
        <taxon>Eukaryota</taxon>
        <taxon>Sar</taxon>
        <taxon>Alveolata</taxon>
        <taxon>Dinophyceae</taxon>
        <taxon>Suessiales</taxon>
        <taxon>Symbiodiniaceae</taxon>
        <taxon>Symbiodinium</taxon>
    </lineage>
</organism>
<dbReference type="EMBL" id="CAJNDS010002094">
    <property type="protein sequence ID" value="CAE7322179.1"/>
    <property type="molecule type" value="Genomic_DNA"/>
</dbReference>
<accession>A0A812NSP5</accession>
<feature type="region of interest" description="Disordered" evidence="2">
    <location>
        <begin position="185"/>
        <end position="268"/>
    </location>
</feature>
<gene>
    <name evidence="3" type="ORF">SNAT2548_LOCUS16883</name>
</gene>
<feature type="compositionally biased region" description="Low complexity" evidence="2">
    <location>
        <begin position="193"/>
        <end position="207"/>
    </location>
</feature>
<keyword evidence="1" id="KW-0175">Coiled coil</keyword>
<feature type="coiled-coil region" evidence="1">
    <location>
        <begin position="143"/>
        <end position="170"/>
    </location>
</feature>
<feature type="region of interest" description="Disordered" evidence="2">
    <location>
        <begin position="24"/>
        <end position="60"/>
    </location>
</feature>
<reference evidence="3" key="1">
    <citation type="submission" date="2021-02" db="EMBL/GenBank/DDBJ databases">
        <authorList>
            <person name="Dougan E. K."/>
            <person name="Rhodes N."/>
            <person name="Thang M."/>
            <person name="Chan C."/>
        </authorList>
    </citation>
    <scope>NUCLEOTIDE SEQUENCE</scope>
</reference>
<keyword evidence="4" id="KW-1185">Reference proteome</keyword>
<proteinExistence type="predicted"/>
<comment type="caution">
    <text evidence="3">The sequence shown here is derived from an EMBL/GenBank/DDBJ whole genome shotgun (WGS) entry which is preliminary data.</text>
</comment>
<feature type="compositionally biased region" description="Polar residues" evidence="2">
    <location>
        <begin position="219"/>
        <end position="231"/>
    </location>
</feature>
<feature type="compositionally biased region" description="Low complexity" evidence="2">
    <location>
        <begin position="232"/>
        <end position="246"/>
    </location>
</feature>
<feature type="region of interest" description="Disordered" evidence="2">
    <location>
        <begin position="117"/>
        <end position="141"/>
    </location>
</feature>
<feature type="compositionally biased region" description="Polar residues" evidence="2">
    <location>
        <begin position="311"/>
        <end position="329"/>
    </location>
</feature>
<feature type="compositionally biased region" description="Polar residues" evidence="2">
    <location>
        <begin position="26"/>
        <end position="46"/>
    </location>
</feature>
<dbReference type="OrthoDB" id="434809at2759"/>